<dbReference type="InterPro" id="IPR043502">
    <property type="entry name" value="DNA/RNA_pol_sf"/>
</dbReference>
<feature type="domain" description="Reverse transcriptase" evidence="1">
    <location>
        <begin position="68"/>
        <end position="353"/>
    </location>
</feature>
<dbReference type="EMBL" id="BNJK01000003">
    <property type="protein sequence ID" value="GHP00649.1"/>
    <property type="molecule type" value="Genomic_DNA"/>
</dbReference>
<dbReference type="SUPFAM" id="SSF56672">
    <property type="entry name" value="DNA/RNA polymerases"/>
    <property type="match status" value="1"/>
</dbReference>
<evidence type="ECO:0000313" key="2">
    <source>
        <dbReference type="EMBL" id="GHP00649.1"/>
    </source>
</evidence>
<dbReference type="PANTHER" id="PTHR34047">
    <property type="entry name" value="NUCLEAR INTRON MATURASE 1, MITOCHONDRIAL-RELATED"/>
    <property type="match status" value="1"/>
</dbReference>
<protein>
    <recommendedName>
        <fullName evidence="1">Reverse transcriptase domain-containing protein</fullName>
    </recommendedName>
</protein>
<dbReference type="CDD" id="cd01651">
    <property type="entry name" value="RT_G2_intron"/>
    <property type="match status" value="1"/>
</dbReference>
<organism evidence="2 3">
    <name type="scientific">Reticulibacter mediterranei</name>
    <dbReference type="NCBI Taxonomy" id="2778369"/>
    <lineage>
        <taxon>Bacteria</taxon>
        <taxon>Bacillati</taxon>
        <taxon>Chloroflexota</taxon>
        <taxon>Ktedonobacteria</taxon>
        <taxon>Ktedonobacterales</taxon>
        <taxon>Reticulibacteraceae</taxon>
        <taxon>Reticulibacter</taxon>
    </lineage>
</organism>
<dbReference type="AlphaFoldDB" id="A0A8J3IY64"/>
<evidence type="ECO:0000259" key="1">
    <source>
        <dbReference type="PROSITE" id="PS50878"/>
    </source>
</evidence>
<keyword evidence="3" id="KW-1185">Reference proteome</keyword>
<sequence>MRLAETVLSIIQERGKQGLPLEDIYRQLYNPGLYLMAYGRLYANKGATTPGATSETVDGMSMAKIEKLIDDLRHERYRWTPVRRTYIAKKSGKLRPLGLPTWSDKLLQEVIRLILEAYYEPQFSPRSHGFRPQRGCHTALINITDHWVGTKWFIEGDISKYFDAIDHEVLVSILGEKLKDNRFLRLISNLLQAGYLEDWKYHRTLSGSPQGGVVSPILSNIYLDKFDKYVEQVLIPEYTRGTKRRHNLQYEVLRSKAVYWKKKGKRKEAQKLWTQVQRMPSRDPFDPNYRRLRYVRYADDTLFGFIGSKAEAEEIKGKIRGWLKENLKLELSIEKTLITNATTEAARFLGYGATRLIETGPQARG</sequence>
<reference evidence="2" key="1">
    <citation type="submission" date="2020-10" db="EMBL/GenBank/DDBJ databases">
        <title>Taxonomic study of unclassified bacteria belonging to the class Ktedonobacteria.</title>
        <authorList>
            <person name="Yabe S."/>
            <person name="Wang C.M."/>
            <person name="Zheng Y."/>
            <person name="Sakai Y."/>
            <person name="Cavaletti L."/>
            <person name="Monciardini P."/>
            <person name="Donadio S."/>
        </authorList>
    </citation>
    <scope>NUCLEOTIDE SEQUENCE</scope>
    <source>
        <strain evidence="2">ID150040</strain>
    </source>
</reference>
<comment type="caution">
    <text evidence="2">The sequence shown here is derived from an EMBL/GenBank/DDBJ whole genome shotgun (WGS) entry which is preliminary data.</text>
</comment>
<name>A0A8J3IY64_9CHLR</name>
<dbReference type="PANTHER" id="PTHR34047:SF8">
    <property type="entry name" value="PROTEIN YKFC"/>
    <property type="match status" value="1"/>
</dbReference>
<dbReference type="InterPro" id="IPR051083">
    <property type="entry name" value="GrpII_Intron_Splice-Mob/Def"/>
</dbReference>
<dbReference type="Proteomes" id="UP000597444">
    <property type="component" value="Unassembled WGS sequence"/>
</dbReference>
<gene>
    <name evidence="2" type="ORF">KSF_106960</name>
</gene>
<proteinExistence type="predicted"/>
<dbReference type="PROSITE" id="PS50878">
    <property type="entry name" value="RT_POL"/>
    <property type="match status" value="1"/>
</dbReference>
<dbReference type="InterPro" id="IPR000477">
    <property type="entry name" value="RT_dom"/>
</dbReference>
<accession>A0A8J3IY64</accession>
<evidence type="ECO:0000313" key="3">
    <source>
        <dbReference type="Proteomes" id="UP000597444"/>
    </source>
</evidence>
<dbReference type="Pfam" id="PF00078">
    <property type="entry name" value="RVT_1"/>
    <property type="match status" value="1"/>
</dbReference>